<protein>
    <submittedName>
        <fullName evidence="1">Uncharacterized protein</fullName>
    </submittedName>
</protein>
<dbReference type="AlphaFoldDB" id="E0S4M4"/>
<geneLocation type="plasmid" evidence="1 2">
    <name>pCY360</name>
</geneLocation>
<organism evidence="1 2">
    <name type="scientific">Butyrivibrio proteoclasticus (strain ATCC 51982 / DSM 14932 / B316)</name>
    <name type="common">Clostridium proteoclasticum</name>
    <dbReference type="NCBI Taxonomy" id="515622"/>
    <lineage>
        <taxon>Bacteria</taxon>
        <taxon>Bacillati</taxon>
        <taxon>Bacillota</taxon>
        <taxon>Clostridia</taxon>
        <taxon>Lachnospirales</taxon>
        <taxon>Lachnospiraceae</taxon>
        <taxon>Butyrivibrio</taxon>
    </lineage>
</organism>
<keyword evidence="2" id="KW-1185">Reference proteome</keyword>
<evidence type="ECO:0000313" key="2">
    <source>
        <dbReference type="Proteomes" id="UP000001299"/>
    </source>
</evidence>
<dbReference type="RefSeq" id="WP_013283005.1">
    <property type="nucleotide sequence ID" value="NC_014389.1"/>
</dbReference>
<accession>E0S4M4</accession>
<dbReference type="KEGG" id="bpb:bpr_II419"/>
<dbReference type="Proteomes" id="UP000001299">
    <property type="component" value="Plasmid pCY360"/>
</dbReference>
<proteinExistence type="predicted"/>
<dbReference type="EMBL" id="CP001812">
    <property type="protein sequence ID" value="ADL36356.1"/>
    <property type="molecule type" value="Genomic_DNA"/>
</dbReference>
<reference evidence="1 2" key="1">
    <citation type="journal article" date="2010" name="PLoS ONE">
        <title>The glycobiome of the rumen bacterium Butyrivibrio proteoclasticus B316(T) highlights adaptation to a polysaccharide-rich environment.</title>
        <authorList>
            <person name="Kelly W.J."/>
            <person name="Leahy S.C."/>
            <person name="Altermann E."/>
            <person name="Yeoman C.J."/>
            <person name="Dunne J.C."/>
            <person name="Kong Z."/>
            <person name="Pacheco D.M."/>
            <person name="Li D."/>
            <person name="Noel S.J."/>
            <person name="Moon C.D."/>
            <person name="Cookson A.L."/>
            <person name="Attwood G.T."/>
        </authorList>
    </citation>
    <scope>NUCLEOTIDE SEQUENCE [LARGE SCALE GENOMIC DNA]</scope>
    <source>
        <strain evidence="2">ATCC 51982 / DSM 14932 / B316</strain>
        <plasmid evidence="2">Plasmid pCY360</plasmid>
    </source>
</reference>
<keyword evidence="1" id="KW-0614">Plasmid</keyword>
<gene>
    <name evidence="1" type="ordered locus">bpr_II419</name>
</gene>
<dbReference type="HOGENOM" id="CLU_2521341_0_0_9"/>
<name>E0S4M4_BUTPB</name>
<sequence length="84" mass="9599">MLIEDGNKDEFKYKTKVGDQVVTQRNERGFVTYQSAGLVHVFGPHINAMYRDETLELTGHNIEDVQGIIFKPSPMDVQKMEAKN</sequence>
<evidence type="ECO:0000313" key="1">
    <source>
        <dbReference type="EMBL" id="ADL36356.1"/>
    </source>
</evidence>